<reference evidence="2" key="1">
    <citation type="submission" date="2014-09" db="EMBL/GenBank/DDBJ databases">
        <authorList>
            <person name="Mudge J."/>
            <person name="Ramaraj T."/>
            <person name="Lindquist I.E."/>
            <person name="Bharti A.K."/>
            <person name="Sundararajan A."/>
            <person name="Cameron C.T."/>
            <person name="Woodward J.E."/>
            <person name="May G.D."/>
            <person name="Brubaker C."/>
            <person name="Broadhvest J."/>
            <person name="Wilkins T.A."/>
        </authorList>
    </citation>
    <scope>NUCLEOTIDE SEQUENCE</scope>
    <source>
        <strain evidence="2">cv. AKA8401</strain>
    </source>
</reference>
<gene>
    <name evidence="1" type="ORF">F383_12621</name>
</gene>
<keyword evidence="2" id="KW-1185">Reference proteome</keyword>
<evidence type="ECO:0000313" key="1">
    <source>
        <dbReference type="EMBL" id="KHG28077.1"/>
    </source>
</evidence>
<evidence type="ECO:0000313" key="2">
    <source>
        <dbReference type="Proteomes" id="UP000032142"/>
    </source>
</evidence>
<dbReference type="AlphaFoldDB" id="A0A0B0PTA2"/>
<proteinExistence type="predicted"/>
<sequence>MCCEFSSACVSSTILCEQTHYM</sequence>
<accession>A0A0B0PTA2</accession>
<dbReference type="Proteomes" id="UP000032142">
    <property type="component" value="Unassembled WGS sequence"/>
</dbReference>
<protein>
    <submittedName>
        <fullName evidence="1">Uncharacterized protein</fullName>
    </submittedName>
</protein>
<name>A0A0B0PTA2_GOSAR</name>
<organism evidence="1 2">
    <name type="scientific">Gossypium arboreum</name>
    <name type="common">Tree cotton</name>
    <name type="synonym">Gossypium nanking</name>
    <dbReference type="NCBI Taxonomy" id="29729"/>
    <lineage>
        <taxon>Eukaryota</taxon>
        <taxon>Viridiplantae</taxon>
        <taxon>Streptophyta</taxon>
        <taxon>Embryophyta</taxon>
        <taxon>Tracheophyta</taxon>
        <taxon>Spermatophyta</taxon>
        <taxon>Magnoliopsida</taxon>
        <taxon>eudicotyledons</taxon>
        <taxon>Gunneridae</taxon>
        <taxon>Pentapetalae</taxon>
        <taxon>rosids</taxon>
        <taxon>malvids</taxon>
        <taxon>Malvales</taxon>
        <taxon>Malvaceae</taxon>
        <taxon>Malvoideae</taxon>
        <taxon>Gossypium</taxon>
    </lineage>
</organism>
<dbReference type="EMBL" id="KN443512">
    <property type="protein sequence ID" value="KHG28077.1"/>
    <property type="molecule type" value="Genomic_DNA"/>
</dbReference>